<keyword evidence="1" id="KW-0472">Membrane</keyword>
<sequence length="294" mass="33948">MHKFGRIEDDVTHRIQVGWLKWRAATGILYDNKVPLKLKGNFYRVAIRPAMLYGSECWPLTKVQANRMEVAEMRMLRWTCGKTIFDMIPNGVFRTNLQVVTIVNKMREGRLRWFGHVNRRPQSAPVRRVEALIVDGARRRGRPKLRWEDKLKTGLKEMLLSEDMTCDRSAWRSRIRCFSSVRFRCVCLIVATYLILCASLLFALWRCVLFVYACLFGPLLRLFEVDLCARFRCSFLWYVVMLCRLPEVFLEAVSLSSGRGVTVYISPPPFLASAGLGNVVVVVVVGLWEACWDG</sequence>
<accession>A0ABQ5IVC9</accession>
<dbReference type="Proteomes" id="UP001151760">
    <property type="component" value="Unassembled WGS sequence"/>
</dbReference>
<gene>
    <name evidence="2" type="ORF">Tco_1114534</name>
</gene>
<evidence type="ECO:0000313" key="3">
    <source>
        <dbReference type="Proteomes" id="UP001151760"/>
    </source>
</evidence>
<name>A0ABQ5IVC9_9ASTR</name>
<feature type="transmembrane region" description="Helical" evidence="1">
    <location>
        <begin position="270"/>
        <end position="288"/>
    </location>
</feature>
<keyword evidence="3" id="KW-1185">Reference proteome</keyword>
<reference evidence="2" key="2">
    <citation type="submission" date="2022-01" db="EMBL/GenBank/DDBJ databases">
        <authorList>
            <person name="Yamashiro T."/>
            <person name="Shiraishi A."/>
            <person name="Satake H."/>
            <person name="Nakayama K."/>
        </authorList>
    </citation>
    <scope>NUCLEOTIDE SEQUENCE</scope>
</reference>
<protein>
    <submittedName>
        <fullName evidence="2">Uncharacterized protein</fullName>
    </submittedName>
</protein>
<comment type="caution">
    <text evidence="2">The sequence shown here is derived from an EMBL/GenBank/DDBJ whole genome shotgun (WGS) entry which is preliminary data.</text>
</comment>
<dbReference type="EMBL" id="BQNB010021225">
    <property type="protein sequence ID" value="GJU04196.1"/>
    <property type="molecule type" value="Genomic_DNA"/>
</dbReference>
<keyword evidence="1" id="KW-0812">Transmembrane</keyword>
<proteinExistence type="predicted"/>
<keyword evidence="1" id="KW-1133">Transmembrane helix</keyword>
<organism evidence="2 3">
    <name type="scientific">Tanacetum coccineum</name>
    <dbReference type="NCBI Taxonomy" id="301880"/>
    <lineage>
        <taxon>Eukaryota</taxon>
        <taxon>Viridiplantae</taxon>
        <taxon>Streptophyta</taxon>
        <taxon>Embryophyta</taxon>
        <taxon>Tracheophyta</taxon>
        <taxon>Spermatophyta</taxon>
        <taxon>Magnoliopsida</taxon>
        <taxon>eudicotyledons</taxon>
        <taxon>Gunneridae</taxon>
        <taxon>Pentapetalae</taxon>
        <taxon>asterids</taxon>
        <taxon>campanulids</taxon>
        <taxon>Asterales</taxon>
        <taxon>Asteraceae</taxon>
        <taxon>Asteroideae</taxon>
        <taxon>Anthemideae</taxon>
        <taxon>Anthemidinae</taxon>
        <taxon>Tanacetum</taxon>
    </lineage>
</organism>
<evidence type="ECO:0000313" key="2">
    <source>
        <dbReference type="EMBL" id="GJU04196.1"/>
    </source>
</evidence>
<evidence type="ECO:0000256" key="1">
    <source>
        <dbReference type="SAM" id="Phobius"/>
    </source>
</evidence>
<dbReference type="PANTHER" id="PTHR46238">
    <property type="entry name" value="REVERSE TRANSCRIPTASE DOMAIN-CONTAINING PROTEIN"/>
    <property type="match status" value="1"/>
</dbReference>
<reference evidence="2" key="1">
    <citation type="journal article" date="2022" name="Int. J. Mol. Sci.">
        <title>Draft Genome of Tanacetum Coccineum: Genomic Comparison of Closely Related Tanacetum-Family Plants.</title>
        <authorList>
            <person name="Yamashiro T."/>
            <person name="Shiraishi A."/>
            <person name="Nakayama K."/>
            <person name="Satake H."/>
        </authorList>
    </citation>
    <scope>NUCLEOTIDE SEQUENCE</scope>
</reference>
<dbReference type="PANTHER" id="PTHR46238:SF11">
    <property type="entry name" value="AGAMOUS-LIKE MADS-BOX PROTEIN AGL16"/>
    <property type="match status" value="1"/>
</dbReference>
<feature type="transmembrane region" description="Helical" evidence="1">
    <location>
        <begin position="177"/>
        <end position="196"/>
    </location>
</feature>